<dbReference type="InterPro" id="IPR011333">
    <property type="entry name" value="SKP1/BTB/POZ_sf"/>
</dbReference>
<dbReference type="GO" id="GO:0016199">
    <property type="term" value="P:axon midline choice point recognition"/>
    <property type="evidence" value="ECO:0007669"/>
    <property type="project" value="UniProtKB-ARBA"/>
</dbReference>
<dbReference type="FunFam" id="3.30.160.60:FF:000226">
    <property type="entry name" value="Zinc finger protein 236 variant"/>
    <property type="match status" value="1"/>
</dbReference>
<feature type="domain" description="C2H2-type" evidence="15">
    <location>
        <begin position="374"/>
        <end position="401"/>
    </location>
</feature>
<dbReference type="InterPro" id="IPR013087">
    <property type="entry name" value="Znf_C2H2_type"/>
</dbReference>
<dbReference type="GO" id="GO:0006357">
    <property type="term" value="P:regulation of transcription by RNA polymerase II"/>
    <property type="evidence" value="ECO:0007669"/>
    <property type="project" value="TreeGrafter"/>
</dbReference>
<dbReference type="GO" id="GO:0007526">
    <property type="term" value="P:larval somatic muscle development"/>
    <property type="evidence" value="ECO:0007669"/>
    <property type="project" value="UniProtKB-ARBA"/>
</dbReference>
<evidence type="ECO:0000256" key="2">
    <source>
        <dbReference type="ARBA" id="ARBA00004123"/>
    </source>
</evidence>
<feature type="compositionally biased region" description="Low complexity" evidence="13">
    <location>
        <begin position="127"/>
        <end position="167"/>
    </location>
</feature>
<dbReference type="InterPro" id="IPR051095">
    <property type="entry name" value="Dros_DevTransReg"/>
</dbReference>
<keyword evidence="17" id="KW-1185">Reference proteome</keyword>
<feature type="region of interest" description="Disordered" evidence="13">
    <location>
        <begin position="123"/>
        <end position="196"/>
    </location>
</feature>
<keyword evidence="4" id="KW-0479">Metal-binding</keyword>
<evidence type="ECO:0000256" key="1">
    <source>
        <dbReference type="ARBA" id="ARBA00003767"/>
    </source>
</evidence>
<dbReference type="PROSITE" id="PS50157">
    <property type="entry name" value="ZINC_FINGER_C2H2_2"/>
    <property type="match status" value="2"/>
</dbReference>
<dbReference type="GO" id="GO:0008406">
    <property type="term" value="P:gonad development"/>
    <property type="evidence" value="ECO:0007669"/>
    <property type="project" value="UniProtKB-ARBA"/>
</dbReference>
<evidence type="ECO:0000256" key="4">
    <source>
        <dbReference type="ARBA" id="ARBA00022723"/>
    </source>
</evidence>
<dbReference type="PANTHER" id="PTHR23110:SF109">
    <property type="entry name" value="FI07618P-RELATED"/>
    <property type="match status" value="1"/>
</dbReference>
<dbReference type="GO" id="GO:0008270">
    <property type="term" value="F:zinc ion binding"/>
    <property type="evidence" value="ECO:0007669"/>
    <property type="project" value="UniProtKB-KW"/>
</dbReference>
<evidence type="ECO:0000256" key="10">
    <source>
        <dbReference type="ARBA" id="ARBA00023163"/>
    </source>
</evidence>
<keyword evidence="7" id="KW-0862">Zinc</keyword>
<comment type="subcellular location">
    <subcellularLocation>
        <location evidence="2">Nucleus</location>
    </subcellularLocation>
</comment>
<dbReference type="GO" id="GO:0048813">
    <property type="term" value="P:dendrite morphogenesis"/>
    <property type="evidence" value="ECO:0007669"/>
    <property type="project" value="UniProtKB-ARBA"/>
</dbReference>
<gene>
    <name evidence="16" type="primary">bab1_5</name>
    <name evidence="16" type="ORF">GWK47_010880</name>
</gene>
<evidence type="ECO:0000256" key="9">
    <source>
        <dbReference type="ARBA" id="ARBA00023125"/>
    </source>
</evidence>
<dbReference type="EMBL" id="JACEEZ010019248">
    <property type="protein sequence ID" value="KAG0715896.1"/>
    <property type="molecule type" value="Genomic_DNA"/>
</dbReference>
<feature type="region of interest" description="Disordered" evidence="13">
    <location>
        <begin position="422"/>
        <end position="488"/>
    </location>
</feature>
<feature type="domain" description="BTB" evidence="14">
    <location>
        <begin position="38"/>
        <end position="105"/>
    </location>
</feature>
<dbReference type="PROSITE" id="PS00028">
    <property type="entry name" value="ZINC_FINGER_C2H2_1"/>
    <property type="match status" value="2"/>
</dbReference>
<dbReference type="InterPro" id="IPR000210">
    <property type="entry name" value="BTB/POZ_dom"/>
</dbReference>
<comment type="caution">
    <text evidence="16">The sequence shown here is derived from an EMBL/GenBank/DDBJ whole genome shotgun (WGS) entry which is preliminary data.</text>
</comment>
<dbReference type="Gene3D" id="3.30.710.10">
    <property type="entry name" value="Potassium Channel Kv1.1, Chain A"/>
    <property type="match status" value="1"/>
</dbReference>
<proteinExistence type="inferred from homology"/>
<dbReference type="Pfam" id="PF00096">
    <property type="entry name" value="zf-C2H2"/>
    <property type="match status" value="2"/>
</dbReference>
<dbReference type="GO" id="GO:0005634">
    <property type="term" value="C:nucleus"/>
    <property type="evidence" value="ECO:0007669"/>
    <property type="project" value="UniProtKB-SubCell"/>
</dbReference>
<keyword evidence="6 12" id="KW-0863">Zinc-finger</keyword>
<dbReference type="PANTHER" id="PTHR23110">
    <property type="entry name" value="BTB DOMAIN TRANSCRIPTION FACTOR"/>
    <property type="match status" value="1"/>
</dbReference>
<feature type="compositionally biased region" description="Polar residues" evidence="13">
    <location>
        <begin position="533"/>
        <end position="551"/>
    </location>
</feature>
<feature type="region of interest" description="Disordered" evidence="13">
    <location>
        <begin position="500"/>
        <end position="566"/>
    </location>
</feature>
<protein>
    <submittedName>
        <fullName evidence="16">Protein bric-a-brac 1</fullName>
    </submittedName>
</protein>
<dbReference type="InterPro" id="IPR036236">
    <property type="entry name" value="Znf_C2H2_sf"/>
</dbReference>
<evidence type="ECO:0000256" key="3">
    <source>
        <dbReference type="ARBA" id="ARBA00006991"/>
    </source>
</evidence>
<dbReference type="Gene3D" id="3.30.160.60">
    <property type="entry name" value="Classic Zinc Finger"/>
    <property type="match status" value="2"/>
</dbReference>
<evidence type="ECO:0000256" key="12">
    <source>
        <dbReference type="PROSITE-ProRule" id="PRU00042"/>
    </source>
</evidence>
<dbReference type="GO" id="GO:0045467">
    <property type="term" value="P:R7 cell development"/>
    <property type="evidence" value="ECO:0007669"/>
    <property type="project" value="UniProtKB-ARBA"/>
</dbReference>
<sequence>MTNERNRMDVRRYELRWTHHQSTVVAEVGSLYRDAALVDVTLACEDQRTYQAHKLVLSACSQYFQGLFARHSAHQHPIIFLKDVSGDECEALLTYMYRGEVSVSHDQIHRILRVANSLQVRGLADMDPSSSRPSSPSGDRPGQCPSSSPSPSTGPPTKCATPVSEPQSPNPPPLVNPHVSMGASSHPALSHPHGALDVCPSRHPAVTAGALQAAAMAVAGPIPGPPPHPMHPDYHHPYSLLPRRPYDLPGASGPSLMSVGEPDVGRDDLSKCPPGPLARSPYSSLLHFQRVKPELGGNNWDSPVDVTGVSPLPLDPSRPPYPLSTAIFGSFLQHDPHSVASQPPYGALQRMFPISDPLRRLDRLSSPGTDTRIHKCQYCSRKFKRKDHLKTHVRIHTGERPYKCKVCGRGFIQSQQVKIHMKVHTREDSSGIGAPSSLGGGGGLPSLYPDLGGPFGDPPGLGHHNDPNTDLDQSTDNNPPDNDSENECSSEIAEMDYDARIQESVGPGRTPPTPNPSSVGLREHKTPSPQSPPGTVSRSHPTPPDDQSCSAMSLKESYHIGSNIKK</sequence>
<dbReference type="GO" id="GO:0035167">
    <property type="term" value="P:larval lymph gland hemopoiesis"/>
    <property type="evidence" value="ECO:0007669"/>
    <property type="project" value="UniProtKB-ARBA"/>
</dbReference>
<organism evidence="16 17">
    <name type="scientific">Chionoecetes opilio</name>
    <name type="common">Atlantic snow crab</name>
    <name type="synonym">Cancer opilio</name>
    <dbReference type="NCBI Taxonomy" id="41210"/>
    <lineage>
        <taxon>Eukaryota</taxon>
        <taxon>Metazoa</taxon>
        <taxon>Ecdysozoa</taxon>
        <taxon>Arthropoda</taxon>
        <taxon>Crustacea</taxon>
        <taxon>Multicrustacea</taxon>
        <taxon>Malacostraca</taxon>
        <taxon>Eumalacostraca</taxon>
        <taxon>Eucarida</taxon>
        <taxon>Decapoda</taxon>
        <taxon>Pleocyemata</taxon>
        <taxon>Brachyura</taxon>
        <taxon>Eubrachyura</taxon>
        <taxon>Majoidea</taxon>
        <taxon>Majidae</taxon>
        <taxon>Chionoecetes</taxon>
    </lineage>
</organism>
<dbReference type="CDD" id="cd18315">
    <property type="entry name" value="BTB_POZ_BAB-like"/>
    <property type="match status" value="1"/>
</dbReference>
<evidence type="ECO:0000256" key="6">
    <source>
        <dbReference type="ARBA" id="ARBA00022771"/>
    </source>
</evidence>
<keyword evidence="8" id="KW-0805">Transcription regulation</keyword>
<dbReference type="FunFam" id="3.30.160.60:FF:000624">
    <property type="entry name" value="zinc finger protein 697"/>
    <property type="match status" value="1"/>
</dbReference>
<dbReference type="Proteomes" id="UP000770661">
    <property type="component" value="Unassembled WGS sequence"/>
</dbReference>
<keyword evidence="5" id="KW-0677">Repeat</keyword>
<evidence type="ECO:0000256" key="5">
    <source>
        <dbReference type="ARBA" id="ARBA00022737"/>
    </source>
</evidence>
<evidence type="ECO:0000259" key="15">
    <source>
        <dbReference type="PROSITE" id="PS50157"/>
    </source>
</evidence>
<keyword evidence="11" id="KW-0539">Nucleus</keyword>
<dbReference type="SUPFAM" id="SSF57667">
    <property type="entry name" value="beta-beta-alpha zinc fingers"/>
    <property type="match status" value="1"/>
</dbReference>
<comment type="function">
    <text evidence="1">May be involved in transcriptional regulation.</text>
</comment>
<evidence type="ECO:0000256" key="7">
    <source>
        <dbReference type="ARBA" id="ARBA00022833"/>
    </source>
</evidence>
<dbReference type="AlphaFoldDB" id="A0A8J4Y122"/>
<dbReference type="SMART" id="SM00355">
    <property type="entry name" value="ZnF_C2H2"/>
    <property type="match status" value="2"/>
</dbReference>
<reference evidence="16" key="1">
    <citation type="submission" date="2020-07" db="EMBL/GenBank/DDBJ databases">
        <title>The High-quality genome of the commercially important snow crab, Chionoecetes opilio.</title>
        <authorList>
            <person name="Jeong J.-H."/>
            <person name="Ryu S."/>
        </authorList>
    </citation>
    <scope>NUCLEOTIDE SEQUENCE</scope>
    <source>
        <strain evidence="16">MADBK_172401_WGS</strain>
        <tissue evidence="16">Digestive gland</tissue>
    </source>
</reference>
<keyword evidence="9" id="KW-0238">DNA-binding</keyword>
<keyword evidence="10" id="KW-0804">Transcription</keyword>
<dbReference type="PROSITE" id="PS50097">
    <property type="entry name" value="BTB"/>
    <property type="match status" value="1"/>
</dbReference>
<evidence type="ECO:0000259" key="14">
    <source>
        <dbReference type="PROSITE" id="PS50097"/>
    </source>
</evidence>
<dbReference type="SUPFAM" id="SSF54695">
    <property type="entry name" value="POZ domain"/>
    <property type="match status" value="1"/>
</dbReference>
<accession>A0A8J4Y122</accession>
<feature type="compositionally biased region" description="Low complexity" evidence="13">
    <location>
        <begin position="445"/>
        <end position="462"/>
    </location>
</feature>
<evidence type="ECO:0000313" key="16">
    <source>
        <dbReference type="EMBL" id="KAG0715896.1"/>
    </source>
</evidence>
<evidence type="ECO:0000256" key="11">
    <source>
        <dbReference type="ARBA" id="ARBA00023242"/>
    </source>
</evidence>
<dbReference type="Pfam" id="PF00651">
    <property type="entry name" value="BTB"/>
    <property type="match status" value="1"/>
</dbReference>
<dbReference type="GO" id="GO:0045476">
    <property type="term" value="P:nurse cell apoptotic process"/>
    <property type="evidence" value="ECO:0007669"/>
    <property type="project" value="UniProtKB-ARBA"/>
</dbReference>
<evidence type="ECO:0000313" key="17">
    <source>
        <dbReference type="Proteomes" id="UP000770661"/>
    </source>
</evidence>
<evidence type="ECO:0000256" key="8">
    <source>
        <dbReference type="ARBA" id="ARBA00023015"/>
    </source>
</evidence>
<feature type="domain" description="C2H2-type" evidence="15">
    <location>
        <begin position="402"/>
        <end position="429"/>
    </location>
</feature>
<dbReference type="OrthoDB" id="6361765at2759"/>
<dbReference type="SMART" id="SM00225">
    <property type="entry name" value="BTB"/>
    <property type="match status" value="1"/>
</dbReference>
<name>A0A8J4Y122_CHIOP</name>
<evidence type="ECO:0000256" key="13">
    <source>
        <dbReference type="SAM" id="MobiDB-lite"/>
    </source>
</evidence>
<dbReference type="GO" id="GO:0007464">
    <property type="term" value="P:R3/R4 cell fate commitment"/>
    <property type="evidence" value="ECO:0007669"/>
    <property type="project" value="UniProtKB-ARBA"/>
</dbReference>
<dbReference type="GO" id="GO:0003677">
    <property type="term" value="F:DNA binding"/>
    <property type="evidence" value="ECO:0007669"/>
    <property type="project" value="UniProtKB-KW"/>
</dbReference>
<comment type="similarity">
    <text evidence="3">Belongs to the krueppel C2H2-type zinc-finger protein family.</text>
</comment>